<dbReference type="EMBL" id="CAJJDM010000088">
    <property type="protein sequence ID" value="CAD8090307.1"/>
    <property type="molecule type" value="Genomic_DNA"/>
</dbReference>
<organism evidence="1 2">
    <name type="scientific">Paramecium primaurelia</name>
    <dbReference type="NCBI Taxonomy" id="5886"/>
    <lineage>
        <taxon>Eukaryota</taxon>
        <taxon>Sar</taxon>
        <taxon>Alveolata</taxon>
        <taxon>Ciliophora</taxon>
        <taxon>Intramacronucleata</taxon>
        <taxon>Oligohymenophorea</taxon>
        <taxon>Peniculida</taxon>
        <taxon>Parameciidae</taxon>
        <taxon>Paramecium</taxon>
    </lineage>
</organism>
<reference evidence="1" key="1">
    <citation type="submission" date="2021-01" db="EMBL/GenBank/DDBJ databases">
        <authorList>
            <consortium name="Genoscope - CEA"/>
            <person name="William W."/>
        </authorList>
    </citation>
    <scope>NUCLEOTIDE SEQUENCE</scope>
</reference>
<accession>A0A8S1NBB9</accession>
<dbReference type="Proteomes" id="UP000688137">
    <property type="component" value="Unassembled WGS sequence"/>
</dbReference>
<evidence type="ECO:0000313" key="1">
    <source>
        <dbReference type="EMBL" id="CAD8090307.1"/>
    </source>
</evidence>
<comment type="caution">
    <text evidence="1">The sequence shown here is derived from an EMBL/GenBank/DDBJ whole genome shotgun (WGS) entry which is preliminary data.</text>
</comment>
<sequence length="94" mass="10475">MQIQNPYLYVLKTNNLSILNSIETSLSQSIFLNKQFNLSHDLKSNLKNEEIVQLIEAGGGTIKNGENSIKIVNNGEGGGLEIEQLIQMILFQKV</sequence>
<gene>
    <name evidence="1" type="ORF">PPRIM_AZ9-3.1.T0850202</name>
</gene>
<evidence type="ECO:0000313" key="2">
    <source>
        <dbReference type="Proteomes" id="UP000688137"/>
    </source>
</evidence>
<name>A0A8S1NBB9_PARPR</name>
<protein>
    <submittedName>
        <fullName evidence="1">Uncharacterized protein</fullName>
    </submittedName>
</protein>
<keyword evidence="2" id="KW-1185">Reference proteome</keyword>
<dbReference type="AlphaFoldDB" id="A0A8S1NBB9"/>
<proteinExistence type="predicted"/>